<dbReference type="VEuPathDB" id="FungiDB:MAPG_09324"/>
<dbReference type="EMBL" id="ADBL01002284">
    <property type="status" value="NOT_ANNOTATED_CDS"/>
    <property type="molecule type" value="Genomic_DNA"/>
</dbReference>
<dbReference type="Pfam" id="PF00324">
    <property type="entry name" value="AA_permease"/>
    <property type="match status" value="1"/>
</dbReference>
<dbReference type="EMBL" id="GL876974">
    <property type="protein sequence ID" value="KLU90362.1"/>
    <property type="molecule type" value="Genomic_DNA"/>
</dbReference>
<name>A0A0C4E9M8_MAGP6</name>
<feature type="transmembrane region" description="Helical" evidence="5">
    <location>
        <begin position="335"/>
        <end position="352"/>
    </location>
</feature>
<feature type="domain" description="Amino acid permease/ SLC12A" evidence="6">
    <location>
        <begin position="2"/>
        <end position="427"/>
    </location>
</feature>
<dbReference type="Proteomes" id="UP000011715">
    <property type="component" value="Unassembled WGS sequence"/>
</dbReference>
<feature type="transmembrane region" description="Helical" evidence="5">
    <location>
        <begin position="250"/>
        <end position="270"/>
    </location>
</feature>
<dbReference type="Gene3D" id="1.20.1740.10">
    <property type="entry name" value="Amino acid/polyamine transporter I"/>
    <property type="match status" value="1"/>
</dbReference>
<keyword evidence="3 5" id="KW-1133">Transmembrane helix</keyword>
<reference evidence="9" key="2">
    <citation type="submission" date="2010-05" db="EMBL/GenBank/DDBJ databases">
        <title>The genome sequence of Magnaporthe poae strain ATCC 64411.</title>
        <authorList>
            <person name="Ma L.-J."/>
            <person name="Dead R."/>
            <person name="Young S."/>
            <person name="Zeng Q."/>
            <person name="Koehrsen M."/>
            <person name="Alvarado L."/>
            <person name="Berlin A."/>
            <person name="Chapman S.B."/>
            <person name="Chen Z."/>
            <person name="Freedman E."/>
            <person name="Gellesch M."/>
            <person name="Goldberg J."/>
            <person name="Griggs A."/>
            <person name="Gujja S."/>
            <person name="Heilman E.R."/>
            <person name="Heiman D."/>
            <person name="Hepburn T."/>
            <person name="Howarth C."/>
            <person name="Jen D."/>
            <person name="Larson L."/>
            <person name="Mehta T."/>
            <person name="Neiman D."/>
            <person name="Pearson M."/>
            <person name="Roberts A."/>
            <person name="Saif S."/>
            <person name="Shea T."/>
            <person name="Shenoy N."/>
            <person name="Sisk P."/>
            <person name="Stolte C."/>
            <person name="Sykes S."/>
            <person name="Walk T."/>
            <person name="White J."/>
            <person name="Yandava C."/>
            <person name="Haas B."/>
            <person name="Nusbaum C."/>
            <person name="Birren B."/>
        </authorList>
    </citation>
    <scope>NUCLEOTIDE SEQUENCE [LARGE SCALE GENOMIC DNA]</scope>
    <source>
        <strain evidence="9">ATCC 64411 / 73-15</strain>
    </source>
</reference>
<feature type="transmembrane region" description="Helical" evidence="5">
    <location>
        <begin position="75"/>
        <end position="97"/>
    </location>
</feature>
<evidence type="ECO:0000256" key="4">
    <source>
        <dbReference type="ARBA" id="ARBA00023136"/>
    </source>
</evidence>
<gene>
    <name evidence="7" type="ORF">MAPG_09324</name>
</gene>
<reference evidence="8" key="4">
    <citation type="journal article" date="2015" name="G3 (Bethesda)">
        <title>Genome sequences of three phytopathogenic species of the Magnaporthaceae family of fungi.</title>
        <authorList>
            <person name="Okagaki L.H."/>
            <person name="Nunes C.C."/>
            <person name="Sailsbery J."/>
            <person name="Clay B."/>
            <person name="Brown D."/>
            <person name="John T."/>
            <person name="Oh Y."/>
            <person name="Young N."/>
            <person name="Fitzgerald M."/>
            <person name="Haas B.J."/>
            <person name="Zeng Q."/>
            <person name="Young S."/>
            <person name="Adiconis X."/>
            <person name="Fan L."/>
            <person name="Levin J.Z."/>
            <person name="Mitchell T.K."/>
            <person name="Okubara P.A."/>
            <person name="Farman M.L."/>
            <person name="Kohn L.M."/>
            <person name="Birren B."/>
            <person name="Ma L.-J."/>
            <person name="Dean R.A."/>
        </authorList>
    </citation>
    <scope>NUCLEOTIDE SEQUENCE</scope>
    <source>
        <strain evidence="8">ATCC 64411 / 73-15</strain>
    </source>
</reference>
<feature type="transmembrane region" description="Helical" evidence="5">
    <location>
        <begin position="296"/>
        <end position="315"/>
    </location>
</feature>
<dbReference type="OrthoDB" id="10062876at2759"/>
<keyword evidence="2 5" id="KW-0812">Transmembrane</keyword>
<evidence type="ECO:0000313" key="9">
    <source>
        <dbReference type="Proteomes" id="UP000011715"/>
    </source>
</evidence>
<dbReference type="InterPro" id="IPR050524">
    <property type="entry name" value="APC_YAT"/>
</dbReference>
<feature type="transmembrane region" description="Helical" evidence="5">
    <location>
        <begin position="364"/>
        <end position="390"/>
    </location>
</feature>
<feature type="transmembrane region" description="Helical" evidence="5">
    <location>
        <begin position="156"/>
        <end position="176"/>
    </location>
</feature>
<dbReference type="PANTHER" id="PTHR43341:SF6">
    <property type="entry name" value="AMINO ACID TRANSPORTER (EUROFUNG)"/>
    <property type="match status" value="1"/>
</dbReference>
<dbReference type="STRING" id="644358.A0A0C4E9M8"/>
<comment type="subcellular location">
    <subcellularLocation>
        <location evidence="1">Membrane</location>
        <topology evidence="1">Multi-pass membrane protein</topology>
    </subcellularLocation>
</comment>
<evidence type="ECO:0000313" key="7">
    <source>
        <dbReference type="EMBL" id="KLU90362.1"/>
    </source>
</evidence>
<organism evidence="8 9">
    <name type="scientific">Magnaporthiopsis poae (strain ATCC 64411 / 73-15)</name>
    <name type="common">Kentucky bluegrass fungus</name>
    <name type="synonym">Magnaporthe poae</name>
    <dbReference type="NCBI Taxonomy" id="644358"/>
    <lineage>
        <taxon>Eukaryota</taxon>
        <taxon>Fungi</taxon>
        <taxon>Dikarya</taxon>
        <taxon>Ascomycota</taxon>
        <taxon>Pezizomycotina</taxon>
        <taxon>Sordariomycetes</taxon>
        <taxon>Sordariomycetidae</taxon>
        <taxon>Magnaporthales</taxon>
        <taxon>Magnaporthaceae</taxon>
        <taxon>Magnaporthiopsis</taxon>
    </lineage>
</organism>
<dbReference type="GO" id="GO:0016020">
    <property type="term" value="C:membrane"/>
    <property type="evidence" value="ECO:0007669"/>
    <property type="project" value="UniProtKB-SubCell"/>
</dbReference>
<dbReference type="EnsemblFungi" id="MAPG_09324T0">
    <property type="protein sequence ID" value="MAPG_09324T0"/>
    <property type="gene ID" value="MAPG_09324"/>
</dbReference>
<dbReference type="AlphaFoldDB" id="A0A0C4E9M8"/>
<evidence type="ECO:0000256" key="3">
    <source>
        <dbReference type="ARBA" id="ARBA00022989"/>
    </source>
</evidence>
<evidence type="ECO:0000256" key="2">
    <source>
        <dbReference type="ARBA" id="ARBA00022692"/>
    </source>
</evidence>
<reference evidence="7" key="3">
    <citation type="submission" date="2011-03" db="EMBL/GenBank/DDBJ databases">
        <title>Annotation of Magnaporthe poae ATCC 64411.</title>
        <authorList>
            <person name="Ma L.-J."/>
            <person name="Dead R."/>
            <person name="Young S.K."/>
            <person name="Zeng Q."/>
            <person name="Gargeya S."/>
            <person name="Fitzgerald M."/>
            <person name="Haas B."/>
            <person name="Abouelleil A."/>
            <person name="Alvarado L."/>
            <person name="Arachchi H.M."/>
            <person name="Berlin A."/>
            <person name="Brown A."/>
            <person name="Chapman S.B."/>
            <person name="Chen Z."/>
            <person name="Dunbar C."/>
            <person name="Freedman E."/>
            <person name="Gearin G."/>
            <person name="Gellesch M."/>
            <person name="Goldberg J."/>
            <person name="Griggs A."/>
            <person name="Gujja S."/>
            <person name="Heiman D."/>
            <person name="Howarth C."/>
            <person name="Larson L."/>
            <person name="Lui A."/>
            <person name="MacDonald P.J.P."/>
            <person name="Mehta T."/>
            <person name="Montmayeur A."/>
            <person name="Murphy C."/>
            <person name="Neiman D."/>
            <person name="Pearson M."/>
            <person name="Priest M."/>
            <person name="Roberts A."/>
            <person name="Saif S."/>
            <person name="Shea T."/>
            <person name="Shenoy N."/>
            <person name="Sisk P."/>
            <person name="Stolte C."/>
            <person name="Sykes S."/>
            <person name="Yandava C."/>
            <person name="Wortman J."/>
            <person name="Nusbaum C."/>
            <person name="Birren B."/>
        </authorList>
    </citation>
    <scope>NUCLEOTIDE SEQUENCE</scope>
    <source>
        <strain evidence="7">ATCC 64411</strain>
    </source>
</reference>
<dbReference type="OMA" id="QPYCAWA"/>
<proteinExistence type="predicted"/>
<feature type="transmembrane region" description="Helical" evidence="5">
    <location>
        <begin position="109"/>
        <end position="126"/>
    </location>
</feature>
<accession>A0A0C4E9M8</accession>
<evidence type="ECO:0000313" key="8">
    <source>
        <dbReference type="EnsemblFungi" id="MAPG_09324T0"/>
    </source>
</evidence>
<feature type="transmembrane region" description="Helical" evidence="5">
    <location>
        <begin position="47"/>
        <end position="69"/>
    </location>
</feature>
<dbReference type="PIRSF" id="PIRSF006060">
    <property type="entry name" value="AA_transporter"/>
    <property type="match status" value="1"/>
</dbReference>
<feature type="transmembrane region" description="Helical" evidence="5">
    <location>
        <begin position="197"/>
        <end position="216"/>
    </location>
</feature>
<dbReference type="PANTHER" id="PTHR43341">
    <property type="entry name" value="AMINO ACID PERMEASE"/>
    <property type="match status" value="1"/>
</dbReference>
<dbReference type="InterPro" id="IPR004841">
    <property type="entry name" value="AA-permease/SLC12A_dom"/>
</dbReference>
<feature type="transmembrane region" description="Helical" evidence="5">
    <location>
        <begin position="402"/>
        <end position="422"/>
    </location>
</feature>
<evidence type="ECO:0000256" key="1">
    <source>
        <dbReference type="ARBA" id="ARBA00004141"/>
    </source>
</evidence>
<reference evidence="8" key="5">
    <citation type="submission" date="2015-06" db="UniProtKB">
        <authorList>
            <consortium name="EnsemblFungi"/>
        </authorList>
    </citation>
    <scope>IDENTIFICATION</scope>
    <source>
        <strain evidence="8">ATCC 64411</strain>
    </source>
</reference>
<evidence type="ECO:0000256" key="5">
    <source>
        <dbReference type="SAM" id="Phobius"/>
    </source>
</evidence>
<dbReference type="GO" id="GO:0015171">
    <property type="term" value="F:amino acid transmembrane transporter activity"/>
    <property type="evidence" value="ECO:0007669"/>
    <property type="project" value="TreeGrafter"/>
</dbReference>
<protein>
    <recommendedName>
        <fullName evidence="6">Amino acid permease/ SLC12A domain-containing protein</fullName>
    </recommendedName>
</protein>
<evidence type="ECO:0000259" key="6">
    <source>
        <dbReference type="Pfam" id="PF00324"/>
    </source>
</evidence>
<dbReference type="eggNOG" id="KOG1286">
    <property type="taxonomic scope" value="Eukaryota"/>
</dbReference>
<keyword evidence="4 5" id="KW-0472">Membrane</keyword>
<reference evidence="7" key="1">
    <citation type="submission" date="2010-05" db="EMBL/GenBank/DDBJ databases">
        <title>The Genome Sequence of Magnaporthe poae strain ATCC 64411.</title>
        <authorList>
            <consortium name="The Broad Institute Genome Sequencing Platform"/>
            <consortium name="Broad Institute Genome Sequencing Center for Infectious Disease"/>
            <person name="Ma L.-J."/>
            <person name="Dead R."/>
            <person name="Young S."/>
            <person name="Zeng Q."/>
            <person name="Koehrsen M."/>
            <person name="Alvarado L."/>
            <person name="Berlin A."/>
            <person name="Chapman S.B."/>
            <person name="Chen Z."/>
            <person name="Freedman E."/>
            <person name="Gellesch M."/>
            <person name="Goldberg J."/>
            <person name="Griggs A."/>
            <person name="Gujja S."/>
            <person name="Heilman E.R."/>
            <person name="Heiman D."/>
            <person name="Hepburn T."/>
            <person name="Howarth C."/>
            <person name="Jen D."/>
            <person name="Larson L."/>
            <person name="Mehta T."/>
            <person name="Neiman D."/>
            <person name="Pearson M."/>
            <person name="Roberts A."/>
            <person name="Saif S."/>
            <person name="Shea T."/>
            <person name="Shenoy N."/>
            <person name="Sisk P."/>
            <person name="Stolte C."/>
            <person name="Sykes S."/>
            <person name="Walk T."/>
            <person name="White J."/>
            <person name="Yandava C."/>
            <person name="Haas B."/>
            <person name="Nusbaum C."/>
            <person name="Birren B."/>
        </authorList>
    </citation>
    <scope>NUCLEOTIDE SEQUENCE</scope>
    <source>
        <strain evidence="7">ATCC 64411</strain>
    </source>
</reference>
<keyword evidence="9" id="KW-1185">Reference proteome</keyword>
<sequence length="477" mass="53520">MIYSAMLGMVNNGMAEMCVYMPITGSFIRMAGKWVDEAFGFMAGWNFFLYEAFLIPFEISALNLVLQFWRDDIPAIAVCLVCVLFYGLLNVVAVRYFGEAEFWLASGKLLLITIVFSFTFVTMVGGNPQHDAYGFRNWMVVPAFAEHISQGDLGRFQGFLAAVYSAGFTVVGPEYIAMIAGEAMRPRLYLKQAFKTVYWRFGFFFIGGALAVGIVLRHDTPELANAGHGTAKGSPYVIAMEKMGVSVLPSIVNALLCTSIFSAGNAYTYCAMRSLYGLALDGQAPAIFKRCMSNGIPIYAFAFVMLFPLLSLMQVSSNTAEVVTRLQSLTQAAQILNYVVISVTYVFFYRACNAQGLDRKTLPYYGYFQPYCAYIGIAWMTFVVLSFGYATFLPGHWKVLDFFSYYAMIFVAIITFTFWKVFKRTSFVKPEQADLVWDKPTIDAYEAQFTEPPTRLRDDVRRIFGWNKKEEGAATSA</sequence>